<dbReference type="FunFam" id="3.40.50.300:FF:000042">
    <property type="entry name" value="Maltose/maltodextrin ABC transporter, ATP-binding protein"/>
    <property type="match status" value="1"/>
</dbReference>
<gene>
    <name evidence="10" type="ORF">BG57_32395</name>
    <name evidence="9" type="ORF">GCM10010985_49020</name>
</gene>
<reference evidence="12" key="3">
    <citation type="journal article" date="2019" name="Int. J. Syst. Evol. Microbiol.">
        <title>The Global Catalogue of Microorganisms (GCM) 10K type strain sequencing project: providing services to taxonomists for standard genome sequencing and annotation.</title>
        <authorList>
            <consortium name="The Broad Institute Genomics Platform"/>
            <consortium name="The Broad Institute Genome Sequencing Center for Infectious Disease"/>
            <person name="Wu L."/>
            <person name="Ma J."/>
        </authorList>
    </citation>
    <scope>NUCLEOTIDE SEQUENCE [LARGE SCALE GENOMIC DNA]</scope>
    <source>
        <strain evidence="12">CGMCC 1.11013</strain>
    </source>
</reference>
<dbReference type="Gene3D" id="3.40.50.300">
    <property type="entry name" value="P-loop containing nucleotide triphosphate hydrolases"/>
    <property type="match status" value="1"/>
</dbReference>
<evidence type="ECO:0000256" key="1">
    <source>
        <dbReference type="ARBA" id="ARBA00022448"/>
    </source>
</evidence>
<dbReference type="SUPFAM" id="SSF52540">
    <property type="entry name" value="P-loop containing nucleoside triphosphate hydrolases"/>
    <property type="match status" value="1"/>
</dbReference>
<name>A0A069P575_9BURK</name>
<dbReference type="GO" id="GO:0055052">
    <property type="term" value="C:ATP-binding cassette (ABC) transporter complex, substrate-binding subunit-containing"/>
    <property type="evidence" value="ECO:0007669"/>
    <property type="project" value="TreeGrafter"/>
</dbReference>
<dbReference type="Pfam" id="PF08402">
    <property type="entry name" value="TOBE_2"/>
    <property type="match status" value="1"/>
</dbReference>
<keyword evidence="4" id="KW-0547">Nucleotide-binding</keyword>
<evidence type="ECO:0000313" key="12">
    <source>
        <dbReference type="Proteomes" id="UP000597138"/>
    </source>
</evidence>
<sequence>MSTIVLANLHKRFDDFVAVRDTSLTIGAGRFVVLLGPSGCGKTTTLRMIAGLELPTSGQILIDGEDVTALRARQRDIAFVFQMFALYPHMTVRNNIAFPLKNEHVSRDEIAARVAAAARMLRIENILDRKTGGLSGGDRQRVALGRAIVRQPKAFLMDEPLGTLDADFRELMCLELRKLHNALAATTVYVTHDQSEAMAMADDIVVMNKGELLQAGPPQEIYYFPATVFVGNFIGSPPMNFLPVDGGVDAGHEEVRLHGAPVAVPRCGAAAARVLLGIRPEHVAIDQHGPLRGKVIADEYLGSHQVLVVETALGVVRVRVGKDDGLPAGSPVGLSFRKERTLLYDAQSGRLLPRTVRTMPAHGEANG</sequence>
<dbReference type="GO" id="GO:0005524">
    <property type="term" value="F:ATP binding"/>
    <property type="evidence" value="ECO:0007669"/>
    <property type="project" value="UniProtKB-KW"/>
</dbReference>
<dbReference type="SUPFAM" id="SSF50331">
    <property type="entry name" value="MOP-like"/>
    <property type="match status" value="1"/>
</dbReference>
<organism evidence="10 11">
    <name type="scientific">Caballeronia grimmiae</name>
    <dbReference type="NCBI Taxonomy" id="1071679"/>
    <lineage>
        <taxon>Bacteria</taxon>
        <taxon>Pseudomonadati</taxon>
        <taxon>Pseudomonadota</taxon>
        <taxon>Betaproteobacteria</taxon>
        <taxon>Burkholderiales</taxon>
        <taxon>Burkholderiaceae</taxon>
        <taxon>Caballeronia</taxon>
    </lineage>
</organism>
<keyword evidence="1" id="KW-0813">Transport</keyword>
<dbReference type="Gene3D" id="2.40.50.100">
    <property type="match status" value="1"/>
</dbReference>
<dbReference type="PROSITE" id="PS50893">
    <property type="entry name" value="ABC_TRANSPORTER_2"/>
    <property type="match status" value="1"/>
</dbReference>
<evidence type="ECO:0000256" key="6">
    <source>
        <dbReference type="ARBA" id="ARBA00022967"/>
    </source>
</evidence>
<dbReference type="STRING" id="1071679.BG57_32395"/>
<comment type="caution">
    <text evidence="10">The sequence shown here is derived from an EMBL/GenBank/DDBJ whole genome shotgun (WGS) entry which is preliminary data.</text>
</comment>
<dbReference type="InterPro" id="IPR017871">
    <property type="entry name" value="ABC_transporter-like_CS"/>
</dbReference>
<dbReference type="InterPro" id="IPR008995">
    <property type="entry name" value="Mo/tungstate-bd_C_term_dom"/>
</dbReference>
<dbReference type="InterPro" id="IPR003593">
    <property type="entry name" value="AAA+_ATPase"/>
</dbReference>
<dbReference type="PANTHER" id="PTHR43875">
    <property type="entry name" value="MALTODEXTRIN IMPORT ATP-BINDING PROTEIN MSMX"/>
    <property type="match status" value="1"/>
</dbReference>
<feature type="domain" description="ABC transporter" evidence="8">
    <location>
        <begin position="4"/>
        <end position="234"/>
    </location>
</feature>
<keyword evidence="2" id="KW-1003">Cell membrane</keyword>
<evidence type="ECO:0000256" key="7">
    <source>
        <dbReference type="ARBA" id="ARBA00023136"/>
    </source>
</evidence>
<evidence type="ECO:0000256" key="4">
    <source>
        <dbReference type="ARBA" id="ARBA00022741"/>
    </source>
</evidence>
<protein>
    <submittedName>
        <fullName evidence="10">ABC transporter ATP-binding protein</fullName>
    </submittedName>
</protein>
<reference evidence="9" key="4">
    <citation type="submission" date="2024-05" db="EMBL/GenBank/DDBJ databases">
        <authorList>
            <person name="Sun Q."/>
            <person name="Zhou Y."/>
        </authorList>
    </citation>
    <scope>NUCLEOTIDE SEQUENCE</scope>
    <source>
        <strain evidence="9">CGMCC 1.11013</strain>
    </source>
</reference>
<dbReference type="GO" id="GO:0016887">
    <property type="term" value="F:ATP hydrolysis activity"/>
    <property type="evidence" value="ECO:0007669"/>
    <property type="project" value="InterPro"/>
</dbReference>
<accession>A0A069P575</accession>
<dbReference type="SMART" id="SM00382">
    <property type="entry name" value="AAA"/>
    <property type="match status" value="1"/>
</dbReference>
<keyword evidence="7" id="KW-0472">Membrane</keyword>
<dbReference type="RefSeq" id="WP_035963397.1">
    <property type="nucleotide sequence ID" value="NZ_BMEG01000010.1"/>
</dbReference>
<evidence type="ECO:0000259" key="8">
    <source>
        <dbReference type="PROSITE" id="PS50893"/>
    </source>
</evidence>
<dbReference type="InterPro" id="IPR013611">
    <property type="entry name" value="Transp-assoc_OB_typ2"/>
</dbReference>
<evidence type="ECO:0000256" key="2">
    <source>
        <dbReference type="ARBA" id="ARBA00022475"/>
    </source>
</evidence>
<reference evidence="9" key="1">
    <citation type="journal article" date="2014" name="Int. J. Syst. Evol. Microbiol.">
        <title>Complete genome of a new Firmicutes species belonging to the dominant human colonic microbiota ('Ruminococcus bicirculans') reveals two chromosomes and a selective capacity to utilize plant glucans.</title>
        <authorList>
            <consortium name="NISC Comparative Sequencing Program"/>
            <person name="Wegmann U."/>
            <person name="Louis P."/>
            <person name="Goesmann A."/>
            <person name="Henrissat B."/>
            <person name="Duncan S.H."/>
            <person name="Flint H.J."/>
        </authorList>
    </citation>
    <scope>NUCLEOTIDE SEQUENCE</scope>
    <source>
        <strain evidence="9">CGMCC 1.11013</strain>
    </source>
</reference>
<keyword evidence="3" id="KW-0997">Cell inner membrane</keyword>
<dbReference type="Pfam" id="PF00005">
    <property type="entry name" value="ABC_tran"/>
    <property type="match status" value="1"/>
</dbReference>
<evidence type="ECO:0000256" key="5">
    <source>
        <dbReference type="ARBA" id="ARBA00022840"/>
    </source>
</evidence>
<keyword evidence="6" id="KW-1278">Translocase</keyword>
<dbReference type="InterPro" id="IPR003439">
    <property type="entry name" value="ABC_transporter-like_ATP-bd"/>
</dbReference>
<dbReference type="OrthoDB" id="5298774at2"/>
<keyword evidence="12" id="KW-1185">Reference proteome</keyword>
<dbReference type="InterPro" id="IPR027417">
    <property type="entry name" value="P-loop_NTPase"/>
</dbReference>
<dbReference type="PANTHER" id="PTHR43875:SF15">
    <property type="entry name" value="TREHALOSE IMPORT ATP-BINDING PROTEIN SUGC"/>
    <property type="match status" value="1"/>
</dbReference>
<dbReference type="EMBL" id="BMEG01000010">
    <property type="protein sequence ID" value="GGD88642.1"/>
    <property type="molecule type" value="Genomic_DNA"/>
</dbReference>
<dbReference type="GO" id="GO:0140359">
    <property type="term" value="F:ABC-type transporter activity"/>
    <property type="evidence" value="ECO:0007669"/>
    <property type="project" value="UniProtKB-ARBA"/>
</dbReference>
<dbReference type="EMBL" id="JFHE01000009">
    <property type="protein sequence ID" value="KDR35054.1"/>
    <property type="molecule type" value="Genomic_DNA"/>
</dbReference>
<evidence type="ECO:0000313" key="11">
    <source>
        <dbReference type="Proteomes" id="UP000027439"/>
    </source>
</evidence>
<dbReference type="Proteomes" id="UP000597138">
    <property type="component" value="Unassembled WGS sequence"/>
</dbReference>
<evidence type="ECO:0000256" key="3">
    <source>
        <dbReference type="ARBA" id="ARBA00022519"/>
    </source>
</evidence>
<proteinExistence type="predicted"/>
<dbReference type="PROSITE" id="PS00211">
    <property type="entry name" value="ABC_TRANSPORTER_1"/>
    <property type="match status" value="1"/>
</dbReference>
<keyword evidence="5 10" id="KW-0067">ATP-binding</keyword>
<dbReference type="InterPro" id="IPR047641">
    <property type="entry name" value="ABC_transpr_MalK/UgpC-like"/>
</dbReference>
<evidence type="ECO:0000313" key="9">
    <source>
        <dbReference type="EMBL" id="GGD88642.1"/>
    </source>
</evidence>
<evidence type="ECO:0000313" key="10">
    <source>
        <dbReference type="EMBL" id="KDR35054.1"/>
    </source>
</evidence>
<dbReference type="eggNOG" id="COG3842">
    <property type="taxonomic scope" value="Bacteria"/>
</dbReference>
<reference evidence="10 11" key="2">
    <citation type="submission" date="2014-03" db="EMBL/GenBank/DDBJ databases">
        <title>Draft Genome Sequences of Four Burkholderia Strains.</title>
        <authorList>
            <person name="Liu X.Y."/>
            <person name="Li C.X."/>
            <person name="Xu J.H."/>
        </authorList>
    </citation>
    <scope>NUCLEOTIDE SEQUENCE [LARGE SCALE GENOMIC DNA]</scope>
    <source>
        <strain evidence="10 11">R27</strain>
    </source>
</reference>
<dbReference type="Proteomes" id="UP000027439">
    <property type="component" value="Unassembled WGS sequence"/>
</dbReference>
<dbReference type="AlphaFoldDB" id="A0A069P575"/>